<feature type="transmembrane region" description="Helical" evidence="3">
    <location>
        <begin position="272"/>
        <end position="297"/>
    </location>
</feature>
<feature type="domain" description="GGDEF" evidence="4">
    <location>
        <begin position="376"/>
        <end position="502"/>
    </location>
</feature>
<dbReference type="EMBL" id="CP038441">
    <property type="protein sequence ID" value="QJT21017.1"/>
    <property type="molecule type" value="Genomic_DNA"/>
</dbReference>
<dbReference type="Pfam" id="PF00990">
    <property type="entry name" value="GGDEF"/>
    <property type="match status" value="1"/>
</dbReference>
<dbReference type="AlphaFoldDB" id="A0A6M4Y6Z8"/>
<dbReference type="NCBIfam" id="TIGR00254">
    <property type="entry name" value="GGDEF"/>
    <property type="match status" value="1"/>
</dbReference>
<dbReference type="PANTHER" id="PTHR45138:SF9">
    <property type="entry name" value="DIGUANYLATE CYCLASE DGCM-RELATED"/>
    <property type="match status" value="1"/>
</dbReference>
<evidence type="ECO:0000313" key="6">
    <source>
        <dbReference type="Proteomes" id="UP000501427"/>
    </source>
</evidence>
<dbReference type="RefSeq" id="WP_171275639.1">
    <property type="nucleotide sequence ID" value="NZ_CAWPJG010000001.1"/>
</dbReference>
<dbReference type="InterPro" id="IPR029787">
    <property type="entry name" value="Nucleotide_cyclase"/>
</dbReference>
<dbReference type="SMART" id="SM00267">
    <property type="entry name" value="GGDEF"/>
    <property type="match status" value="1"/>
</dbReference>
<dbReference type="CDD" id="cd01949">
    <property type="entry name" value="GGDEF"/>
    <property type="match status" value="1"/>
</dbReference>
<evidence type="ECO:0000256" key="3">
    <source>
        <dbReference type="SAM" id="Phobius"/>
    </source>
</evidence>
<feature type="transmembrane region" description="Helical" evidence="3">
    <location>
        <begin position="12"/>
        <end position="37"/>
    </location>
</feature>
<evidence type="ECO:0000313" key="5">
    <source>
        <dbReference type="EMBL" id="QJT21017.1"/>
    </source>
</evidence>
<accession>A0A6M4Y6Z8</accession>
<sequence>MPATIIKERYYILTPLSFLLGALVLIATLLLAAASYLRSIDKTLAGYDHMLTSIDATLIHEMVLANRRQLGVLEASLDKQAIARGDSAINGIWAIAHQFKHDAHFLYFYNARFDRLDSYPDWPVPTDYQAQRRPWYQALASDSDELIWFGPYQEFGSDAEVLTLIKRVKDDEGQLLGLLMVDMSFNSLQAALQRAMGSDQAALYITERKDGRLVVGHNLSLLPAVSGASSQGAGLSVIRKGCHLRLPLSDIDWDLNIYLPPAHFRGNLQDTLLMVVLPALALLAIWLCSLLFLVRIFRQEQTLVQRSLCGLVQDEALMEIQLRQRTWFVHGSLGEIHQVRNSLQQGQDALLHDPLTGIMNRRAFEQDRARLAQEERPHWLVLFDVDSFKRVNDSWGHGVGDGVLFRVATIMARTLGEAQVYRIGGDEFAALLPWEQEEVEDRLTHLLARVRALKWREFEECITLSAGGARYPDDAAALLDRADECLYQSKRQGRDCWHLSATSPPSKGAVVTVSV</sequence>
<dbReference type="GO" id="GO:0052621">
    <property type="term" value="F:diguanylate cyclase activity"/>
    <property type="evidence" value="ECO:0007669"/>
    <property type="project" value="UniProtKB-EC"/>
</dbReference>
<proteinExistence type="predicted"/>
<comment type="catalytic activity">
    <reaction evidence="2">
        <text>2 GTP = 3',3'-c-di-GMP + 2 diphosphate</text>
        <dbReference type="Rhea" id="RHEA:24898"/>
        <dbReference type="ChEBI" id="CHEBI:33019"/>
        <dbReference type="ChEBI" id="CHEBI:37565"/>
        <dbReference type="ChEBI" id="CHEBI:58805"/>
        <dbReference type="EC" id="2.7.7.65"/>
    </reaction>
</comment>
<reference evidence="5 6" key="1">
    <citation type="submission" date="2019-03" db="EMBL/GenBank/DDBJ databases">
        <title>Novel transposon Tn6433 accelerates the dissemination of tet(E) in Aeromonas from aerobic biofilm under oxytetracycline stress.</title>
        <authorList>
            <person name="Shi Y."/>
            <person name="Tian Z."/>
            <person name="Zhang Y."/>
            <person name="Zhang H."/>
            <person name="Yang M."/>
        </authorList>
    </citation>
    <scope>NUCLEOTIDE SEQUENCE [LARGE SCALE GENOMIC DNA]</scope>
    <source>
        <strain evidence="5 6">T0.1-19</strain>
    </source>
</reference>
<dbReference type="PANTHER" id="PTHR45138">
    <property type="entry name" value="REGULATORY COMPONENTS OF SENSORY TRANSDUCTION SYSTEM"/>
    <property type="match status" value="1"/>
</dbReference>
<evidence type="ECO:0000256" key="2">
    <source>
        <dbReference type="ARBA" id="ARBA00034247"/>
    </source>
</evidence>
<keyword evidence="3" id="KW-0472">Membrane</keyword>
<dbReference type="InterPro" id="IPR043128">
    <property type="entry name" value="Rev_trsase/Diguanyl_cyclase"/>
</dbReference>
<dbReference type="PROSITE" id="PS50887">
    <property type="entry name" value="GGDEF"/>
    <property type="match status" value="1"/>
</dbReference>
<gene>
    <name evidence="5" type="ORF">E4184_05875</name>
</gene>
<protein>
    <recommendedName>
        <fullName evidence="1">diguanylate cyclase</fullName>
        <ecNumber evidence="1">2.7.7.65</ecNumber>
    </recommendedName>
</protein>
<name>A0A6M4Y6Z8_AERME</name>
<dbReference type="InterPro" id="IPR050469">
    <property type="entry name" value="Diguanylate_Cyclase"/>
</dbReference>
<dbReference type="InterPro" id="IPR000160">
    <property type="entry name" value="GGDEF_dom"/>
</dbReference>
<dbReference type="Gene3D" id="3.30.70.270">
    <property type="match status" value="1"/>
</dbReference>
<dbReference type="Proteomes" id="UP000501427">
    <property type="component" value="Chromosome"/>
</dbReference>
<dbReference type="CDD" id="cd18773">
    <property type="entry name" value="PDC1_HK_sensor"/>
    <property type="match status" value="1"/>
</dbReference>
<evidence type="ECO:0000259" key="4">
    <source>
        <dbReference type="PROSITE" id="PS50887"/>
    </source>
</evidence>
<keyword evidence="3" id="KW-0812">Transmembrane</keyword>
<keyword evidence="3" id="KW-1133">Transmembrane helix</keyword>
<dbReference type="EC" id="2.7.7.65" evidence="1"/>
<dbReference type="Gene3D" id="3.30.450.20">
    <property type="entry name" value="PAS domain"/>
    <property type="match status" value="2"/>
</dbReference>
<organism evidence="5 6">
    <name type="scientific">Aeromonas media</name>
    <dbReference type="NCBI Taxonomy" id="651"/>
    <lineage>
        <taxon>Bacteria</taxon>
        <taxon>Pseudomonadati</taxon>
        <taxon>Pseudomonadota</taxon>
        <taxon>Gammaproteobacteria</taxon>
        <taxon>Aeromonadales</taxon>
        <taxon>Aeromonadaceae</taxon>
        <taxon>Aeromonas</taxon>
    </lineage>
</organism>
<dbReference type="SUPFAM" id="SSF55073">
    <property type="entry name" value="Nucleotide cyclase"/>
    <property type="match status" value="1"/>
</dbReference>
<evidence type="ECO:0000256" key="1">
    <source>
        <dbReference type="ARBA" id="ARBA00012528"/>
    </source>
</evidence>